<accession>U2ZUV1</accession>
<name>U2ZUV1_9SPHN</name>
<proteinExistence type="predicted"/>
<dbReference type="Gene3D" id="3.40.50.1390">
    <property type="entry name" value="Resolvase, N-terminal catalytic domain"/>
    <property type="match status" value="1"/>
</dbReference>
<dbReference type="GO" id="GO:0003677">
    <property type="term" value="F:DNA binding"/>
    <property type="evidence" value="ECO:0007669"/>
    <property type="project" value="UniProtKB-KW"/>
</dbReference>
<evidence type="ECO:0000313" key="6">
    <source>
        <dbReference type="Proteomes" id="UP000016568"/>
    </source>
</evidence>
<comment type="caution">
    <text evidence="5">The sequence shown here is derived from an EMBL/GenBank/DDBJ whole genome shotgun (WGS) entry which is preliminary data.</text>
</comment>
<dbReference type="GO" id="GO:0000150">
    <property type="term" value="F:DNA strand exchange activity"/>
    <property type="evidence" value="ECO:0007669"/>
    <property type="project" value="InterPro"/>
</dbReference>
<keyword evidence="3" id="KW-0175">Coiled coil</keyword>
<feature type="coiled-coil region" evidence="3">
    <location>
        <begin position="410"/>
        <end position="463"/>
    </location>
</feature>
<dbReference type="EMBL" id="BASZ01000005">
    <property type="protein sequence ID" value="GAD49164.1"/>
    <property type="molecule type" value="Genomic_DNA"/>
</dbReference>
<gene>
    <name evidence="5" type="ORF">NT2_05_00850</name>
</gene>
<keyword evidence="2" id="KW-0233">DNA recombination</keyword>
<evidence type="ECO:0000256" key="3">
    <source>
        <dbReference type="SAM" id="Coils"/>
    </source>
</evidence>
<keyword evidence="1" id="KW-0238">DNA-binding</keyword>
<dbReference type="SMART" id="SM00857">
    <property type="entry name" value="Resolvase"/>
    <property type="match status" value="1"/>
</dbReference>
<dbReference type="InterPro" id="IPR036162">
    <property type="entry name" value="Resolvase-like_N_sf"/>
</dbReference>
<reference evidence="5 6" key="1">
    <citation type="submission" date="2013-09" db="EMBL/GenBank/DDBJ databases">
        <title>Whole genome shotgun sequence of Novosphingobium tardaugens NBRC 16725.</title>
        <authorList>
            <person name="Isaki S."/>
            <person name="Hosoyama A."/>
            <person name="Tsuchikane K."/>
            <person name="Katsumata H."/>
            <person name="Ando Y."/>
            <person name="Yamazaki S."/>
            <person name="Fujita N."/>
        </authorList>
    </citation>
    <scope>NUCLEOTIDE SEQUENCE [LARGE SCALE GENOMIC DNA]</scope>
    <source>
        <strain evidence="5 6">NBRC 16725</strain>
    </source>
</reference>
<dbReference type="SUPFAM" id="SSF53041">
    <property type="entry name" value="Resolvase-like"/>
    <property type="match status" value="1"/>
</dbReference>
<dbReference type="PANTHER" id="PTHR30461:SF2">
    <property type="entry name" value="SERINE RECOMBINASE PINE-RELATED"/>
    <property type="match status" value="1"/>
</dbReference>
<protein>
    <submittedName>
        <fullName evidence="5">Putative recombinase</fullName>
    </submittedName>
</protein>
<evidence type="ECO:0000256" key="1">
    <source>
        <dbReference type="ARBA" id="ARBA00023125"/>
    </source>
</evidence>
<dbReference type="Gene3D" id="3.90.1750.20">
    <property type="entry name" value="Putative Large Serine Recombinase, Chain B, Domain 2"/>
    <property type="match status" value="1"/>
</dbReference>
<sequence>MATAPICALEEAPRVYSYTRFSTPEQAEGDSQRRQADGARRWMERKNAERAAQGLSLLALDERLSLSDLGVSAYRGTNIGEDKGLGGFLRACRDGLIAPGSYLLVESLDRISRMTPRRVSRLLDDIVDAGVVIATLSDGQEYDADRLDGDPTALLIALMVSWRAHEESKMKGQRIGEVWKEKRRRVRAGLDAKLTGRCPGWLHWTTEGWQERLSHGEAVRRIYRMTIDGMGEHKIARCFNAEGVPVMGRGKMWHRSTVSKILRNPAVIGTLVPGQMHHTDGKAERVLEPPIPNVFPAVISQADWTTVRALKDGIARAVRGRGANAPLSNIFAGLARCPECGAAMTRVYKGSGPKCGKPKLVCTKAKAGAASHSYRSITLPDLHDAFERGWQRLVAEVPAGNAGTELDRDHADLCGTIDAAERELADLTARFERSPSSALSVRLRALNATLASYRADMDALEHRQALADHGLVASRVGALADLLEPEEGEPGNVAKVNACLRTLFSGVTIDYLTGQLRFQWRQGGETPITYAWVE</sequence>
<dbReference type="InterPro" id="IPR025827">
    <property type="entry name" value="Zn_ribbon_recom_dom"/>
</dbReference>
<feature type="domain" description="Recombinase" evidence="4">
    <location>
        <begin position="199"/>
        <end position="317"/>
    </location>
</feature>
<keyword evidence="6" id="KW-1185">Reference proteome</keyword>
<dbReference type="InterPro" id="IPR038109">
    <property type="entry name" value="DNA_bind_recomb_sf"/>
</dbReference>
<dbReference type="AlphaFoldDB" id="U2ZUV1"/>
<dbReference type="PANTHER" id="PTHR30461">
    <property type="entry name" value="DNA-INVERTASE FROM LAMBDOID PROPHAGE"/>
    <property type="match status" value="1"/>
</dbReference>
<evidence type="ECO:0000256" key="2">
    <source>
        <dbReference type="ARBA" id="ARBA00023172"/>
    </source>
</evidence>
<dbReference type="InterPro" id="IPR006119">
    <property type="entry name" value="Resolv_N"/>
</dbReference>
<dbReference type="CDD" id="cd00338">
    <property type="entry name" value="Ser_Recombinase"/>
    <property type="match status" value="1"/>
</dbReference>
<dbReference type="eggNOG" id="COG1961">
    <property type="taxonomic scope" value="Bacteria"/>
</dbReference>
<dbReference type="PROSITE" id="PS51737">
    <property type="entry name" value="RECOMBINASE_DNA_BIND"/>
    <property type="match status" value="1"/>
</dbReference>
<evidence type="ECO:0000313" key="5">
    <source>
        <dbReference type="EMBL" id="GAD49164.1"/>
    </source>
</evidence>
<dbReference type="InterPro" id="IPR050639">
    <property type="entry name" value="SSR_resolvase"/>
</dbReference>
<dbReference type="InterPro" id="IPR011109">
    <property type="entry name" value="DNA_bind_recombinase_dom"/>
</dbReference>
<dbReference type="Pfam" id="PF00239">
    <property type="entry name" value="Resolvase"/>
    <property type="match status" value="1"/>
</dbReference>
<organism evidence="5 6">
    <name type="scientific">Caenibius tardaugens NBRC 16725</name>
    <dbReference type="NCBI Taxonomy" id="1219035"/>
    <lineage>
        <taxon>Bacteria</taxon>
        <taxon>Pseudomonadati</taxon>
        <taxon>Pseudomonadota</taxon>
        <taxon>Alphaproteobacteria</taxon>
        <taxon>Sphingomonadales</taxon>
        <taxon>Erythrobacteraceae</taxon>
        <taxon>Caenibius</taxon>
    </lineage>
</organism>
<dbReference type="Pfam" id="PF13408">
    <property type="entry name" value="Zn_ribbon_recom"/>
    <property type="match status" value="1"/>
</dbReference>
<dbReference type="Proteomes" id="UP000016568">
    <property type="component" value="Unassembled WGS sequence"/>
</dbReference>
<dbReference type="Pfam" id="PF07508">
    <property type="entry name" value="Recombinase"/>
    <property type="match status" value="1"/>
</dbReference>
<evidence type="ECO:0000259" key="4">
    <source>
        <dbReference type="PROSITE" id="PS51737"/>
    </source>
</evidence>